<evidence type="ECO:0000313" key="2">
    <source>
        <dbReference type="Proteomes" id="UP000215559"/>
    </source>
</evidence>
<dbReference type="EMBL" id="NOZP01000040">
    <property type="protein sequence ID" value="OYD16709.1"/>
    <property type="molecule type" value="Genomic_DNA"/>
</dbReference>
<organism evidence="1 2">
    <name type="scientific">candidate division WOR-3 bacterium JGI_Cruoil_03_51_56</name>
    <dbReference type="NCBI Taxonomy" id="1973747"/>
    <lineage>
        <taxon>Bacteria</taxon>
        <taxon>Bacteria division WOR-3</taxon>
    </lineage>
</organism>
<dbReference type="AlphaFoldDB" id="A0A235BX33"/>
<protein>
    <submittedName>
        <fullName evidence="1">Uncharacterized protein</fullName>
    </submittedName>
</protein>
<accession>A0A235BX33</accession>
<gene>
    <name evidence="1" type="ORF">CH330_02065</name>
</gene>
<name>A0A235BX33_UNCW3</name>
<proteinExistence type="predicted"/>
<evidence type="ECO:0000313" key="1">
    <source>
        <dbReference type="EMBL" id="OYD16709.1"/>
    </source>
</evidence>
<sequence length="338" mass="38311">MSRNWKGENSAGVKLVPPWSWVSYVGSVTSVLKSRGLDCDFTDVAGMSGYAFVVNIHDKLCPSGPTAFDWTMLEEGTQALGMETEILMVAHEGGTNEEELISELFERVRHEIDKGRCCVVWGATSTPEFSIVHGYRDNSYLVRSRRSQQGKTEREWKRPLGEDEFPEEPVRYDRLQAPGWLGAVFFGDRIEKGQSRAERKAVARAVQLLRDQHACFDPDYAHGTNAFEVWAELIEAGKAEVFGNAYNVHCYWEMQMLASGFCRRLAKRYPKAALALDNAAEWFWRSSLNLERLKKMFPLPKGDTSDRISAKPAARLLRECKGLNEQAVRFLQKALALF</sequence>
<dbReference type="Proteomes" id="UP000215559">
    <property type="component" value="Unassembled WGS sequence"/>
</dbReference>
<comment type="caution">
    <text evidence="1">The sequence shown here is derived from an EMBL/GenBank/DDBJ whole genome shotgun (WGS) entry which is preliminary data.</text>
</comment>
<reference evidence="1 2" key="1">
    <citation type="submission" date="2017-07" db="EMBL/GenBank/DDBJ databases">
        <title>Recovery of genomes from metagenomes via a dereplication, aggregation, and scoring strategy.</title>
        <authorList>
            <person name="Sieber C.M."/>
            <person name="Probst A.J."/>
            <person name="Sharrar A."/>
            <person name="Thomas B.C."/>
            <person name="Hess M."/>
            <person name="Tringe S.G."/>
            <person name="Banfield J.F."/>
        </authorList>
    </citation>
    <scope>NUCLEOTIDE SEQUENCE [LARGE SCALE GENOMIC DNA]</scope>
    <source>
        <strain evidence="1">JGI_Cruoil_03_51_56</strain>
    </source>
</reference>